<dbReference type="NCBIfam" id="TIGR00455">
    <property type="entry name" value="apsK"/>
    <property type="match status" value="1"/>
</dbReference>
<evidence type="ECO:0000259" key="9">
    <source>
        <dbReference type="Pfam" id="PF01583"/>
    </source>
</evidence>
<evidence type="ECO:0000256" key="5">
    <source>
        <dbReference type="ARBA" id="ARBA00022777"/>
    </source>
</evidence>
<dbReference type="InterPro" id="IPR027417">
    <property type="entry name" value="P-loop_NTPase"/>
</dbReference>
<accession>A0A484HNX2</accession>
<keyword evidence="5 7" id="KW-0418">Kinase</keyword>
<dbReference type="InterPro" id="IPR050512">
    <property type="entry name" value="Sulf_AdTrans/APS_kinase"/>
</dbReference>
<dbReference type="GO" id="GO:0010134">
    <property type="term" value="P:sulfate assimilation via adenylyl sulfate reduction"/>
    <property type="evidence" value="ECO:0007669"/>
    <property type="project" value="TreeGrafter"/>
</dbReference>
<dbReference type="GO" id="GO:0004781">
    <property type="term" value="F:sulfate adenylyltransferase (ATP) activity"/>
    <property type="evidence" value="ECO:0007669"/>
    <property type="project" value="TreeGrafter"/>
</dbReference>
<name>A0A484HNX2_9BACT</name>
<comment type="catalytic activity">
    <reaction evidence="1 7 8">
        <text>adenosine 5'-phosphosulfate + ATP = 3'-phosphoadenylyl sulfate + ADP + H(+)</text>
        <dbReference type="Rhea" id="RHEA:24152"/>
        <dbReference type="ChEBI" id="CHEBI:15378"/>
        <dbReference type="ChEBI" id="CHEBI:30616"/>
        <dbReference type="ChEBI" id="CHEBI:58243"/>
        <dbReference type="ChEBI" id="CHEBI:58339"/>
        <dbReference type="ChEBI" id="CHEBI:456216"/>
        <dbReference type="EC" id="2.7.1.25"/>
    </reaction>
</comment>
<proteinExistence type="inferred from homology"/>
<dbReference type="EC" id="2.7.1.25" evidence="2 7"/>
<evidence type="ECO:0000256" key="4">
    <source>
        <dbReference type="ARBA" id="ARBA00022741"/>
    </source>
</evidence>
<dbReference type="GO" id="GO:0005737">
    <property type="term" value="C:cytoplasm"/>
    <property type="evidence" value="ECO:0007669"/>
    <property type="project" value="TreeGrafter"/>
</dbReference>
<evidence type="ECO:0000256" key="7">
    <source>
        <dbReference type="HAMAP-Rule" id="MF_00065"/>
    </source>
</evidence>
<reference evidence="10" key="1">
    <citation type="submission" date="2019-01" db="EMBL/GenBank/DDBJ databases">
        <authorList>
            <consortium name="Genoscope - CEA"/>
            <person name="William W."/>
        </authorList>
    </citation>
    <scope>NUCLEOTIDE SEQUENCE</scope>
    <source>
        <strain evidence="10">CR-1</strain>
    </source>
</reference>
<dbReference type="HAMAP" id="MF_00065">
    <property type="entry name" value="Adenylyl_sulf_kinase"/>
    <property type="match status" value="1"/>
</dbReference>
<dbReference type="Gene3D" id="3.40.50.300">
    <property type="entry name" value="P-loop containing nucleotide triphosphate hydrolases"/>
    <property type="match status" value="1"/>
</dbReference>
<dbReference type="InterPro" id="IPR059117">
    <property type="entry name" value="APS_kinase_dom"/>
</dbReference>
<evidence type="ECO:0000256" key="1">
    <source>
        <dbReference type="ARBA" id="ARBA00001823"/>
    </source>
</evidence>
<dbReference type="EMBL" id="CAACVI010000034">
    <property type="protein sequence ID" value="VEN74635.1"/>
    <property type="molecule type" value="Genomic_DNA"/>
</dbReference>
<dbReference type="GO" id="GO:0070814">
    <property type="term" value="P:hydrogen sulfide biosynthetic process"/>
    <property type="evidence" value="ECO:0007669"/>
    <property type="project" value="UniProtKB-UniRule"/>
</dbReference>
<feature type="domain" description="APS kinase" evidence="9">
    <location>
        <begin position="28"/>
        <end position="176"/>
    </location>
</feature>
<keyword evidence="6 7" id="KW-0067">ATP-binding</keyword>
<evidence type="ECO:0000313" key="10">
    <source>
        <dbReference type="EMBL" id="VEN74635.1"/>
    </source>
</evidence>
<dbReference type="NCBIfam" id="NF003013">
    <property type="entry name" value="PRK03846.1"/>
    <property type="match status" value="1"/>
</dbReference>
<comment type="function">
    <text evidence="7 8">Catalyzes the synthesis of activated sulfate.</text>
</comment>
<dbReference type="UniPathway" id="UPA00140">
    <property type="reaction ID" value="UER00205"/>
</dbReference>
<dbReference type="CDD" id="cd02027">
    <property type="entry name" value="APSK"/>
    <property type="match status" value="1"/>
</dbReference>
<sequence>MLTHSDNTVWFDGYITRSEREISRGHAGCAIWITGLSAAGKSTIAKSLEKILHDNKCMTYVLDGDNVRRGLCGDLGFSRQDRSENIRRIGETAKLFVDAGIIVIAAFISPYRKDREKIRDSIGKEDFIEVFADCPVEVCRERDPKNIYKKAENGAIKNLTGVNARYEKPEDPEIYLETHKLSISESVMEITHYLSMKEYTENLR</sequence>
<protein>
    <recommendedName>
        <fullName evidence="2 7">Adenylyl-sulfate kinase</fullName>
        <ecNumber evidence="2 7">2.7.1.25</ecNumber>
    </recommendedName>
    <alternativeName>
        <fullName evidence="7">APS kinase</fullName>
    </alternativeName>
    <alternativeName>
        <fullName evidence="7">ATP adenosine-5'-phosphosulfate 3'-phosphotransferase</fullName>
    </alternativeName>
    <alternativeName>
        <fullName evidence="7">Adenosine-5'-phosphosulfate kinase</fullName>
    </alternativeName>
</protein>
<comment type="pathway">
    <text evidence="7 8">Sulfur metabolism; hydrogen sulfide biosynthesis; sulfite from sulfate: step 2/3.</text>
</comment>
<evidence type="ECO:0000256" key="8">
    <source>
        <dbReference type="RuleBase" id="RU004347"/>
    </source>
</evidence>
<gene>
    <name evidence="7 10" type="primary">cysC</name>
    <name evidence="10" type="ORF">EPICR_40220</name>
</gene>
<dbReference type="GO" id="GO:0004020">
    <property type="term" value="F:adenylylsulfate kinase activity"/>
    <property type="evidence" value="ECO:0007669"/>
    <property type="project" value="UniProtKB-UniRule"/>
</dbReference>
<dbReference type="FunFam" id="3.40.50.300:FF:000212">
    <property type="entry name" value="Adenylyl-sulfate kinase"/>
    <property type="match status" value="1"/>
</dbReference>
<dbReference type="SUPFAM" id="SSF52540">
    <property type="entry name" value="P-loop containing nucleoside triphosphate hydrolases"/>
    <property type="match status" value="1"/>
</dbReference>
<organism evidence="10">
    <name type="scientific">uncultured Desulfobacteraceae bacterium</name>
    <dbReference type="NCBI Taxonomy" id="218296"/>
    <lineage>
        <taxon>Bacteria</taxon>
        <taxon>Pseudomonadati</taxon>
        <taxon>Thermodesulfobacteriota</taxon>
        <taxon>Desulfobacteria</taxon>
        <taxon>Desulfobacterales</taxon>
        <taxon>Desulfobacteraceae</taxon>
        <taxon>environmental samples</taxon>
    </lineage>
</organism>
<keyword evidence="7" id="KW-0597">Phosphoprotein</keyword>
<evidence type="ECO:0000256" key="2">
    <source>
        <dbReference type="ARBA" id="ARBA00012121"/>
    </source>
</evidence>
<keyword evidence="4 7" id="KW-0547">Nucleotide-binding</keyword>
<evidence type="ECO:0000256" key="3">
    <source>
        <dbReference type="ARBA" id="ARBA00022679"/>
    </source>
</evidence>
<dbReference type="GO" id="GO:0005524">
    <property type="term" value="F:ATP binding"/>
    <property type="evidence" value="ECO:0007669"/>
    <property type="project" value="UniProtKB-UniRule"/>
</dbReference>
<dbReference type="Pfam" id="PF01583">
    <property type="entry name" value="APS_kinase"/>
    <property type="match status" value="1"/>
</dbReference>
<dbReference type="PANTHER" id="PTHR42700">
    <property type="entry name" value="SULFATE ADENYLYLTRANSFERASE"/>
    <property type="match status" value="1"/>
</dbReference>
<feature type="binding site" evidence="7">
    <location>
        <begin position="35"/>
        <end position="42"/>
    </location>
    <ligand>
        <name>ATP</name>
        <dbReference type="ChEBI" id="CHEBI:30616"/>
    </ligand>
</feature>
<keyword evidence="3 7" id="KW-0808">Transferase</keyword>
<feature type="active site" description="Phosphoserine intermediate" evidence="7">
    <location>
        <position position="109"/>
    </location>
</feature>
<dbReference type="AlphaFoldDB" id="A0A484HNX2"/>
<dbReference type="InterPro" id="IPR002891">
    <property type="entry name" value="APS"/>
</dbReference>
<evidence type="ECO:0000256" key="6">
    <source>
        <dbReference type="ARBA" id="ARBA00022840"/>
    </source>
</evidence>
<dbReference type="GO" id="GO:0019379">
    <property type="term" value="P:sulfate assimilation, phosphoadenylyl sulfate reduction by phosphoadenylyl-sulfate reductase (thioredoxin)"/>
    <property type="evidence" value="ECO:0007669"/>
    <property type="project" value="TreeGrafter"/>
</dbReference>
<dbReference type="PANTHER" id="PTHR42700:SF3">
    <property type="entry name" value="BIFUNCTIONAL SAT_APS KINASE-RELATED"/>
    <property type="match status" value="1"/>
</dbReference>
<comment type="similarity">
    <text evidence="7 8">Belongs to the APS kinase family.</text>
</comment>